<comment type="caution">
    <text evidence="1">The sequence shown here is derived from an EMBL/GenBank/DDBJ whole genome shotgun (WGS) entry which is preliminary data.</text>
</comment>
<evidence type="ECO:0000313" key="2">
    <source>
        <dbReference type="Proteomes" id="UP001054837"/>
    </source>
</evidence>
<sequence length="681" mass="76858">MSFYLTLPSDSSLHYFPNNKISSFVTQLPSPITLDGKWEVGLAEIIYPHTWYNVNETNNMFGFDLGDGKINFKFNPHTKRVKIKTTDGAKVILEKGLCSMLGFQPQVIENIKESSFTADPHTEFPIFYVYSDIVQPVVVGHVEAPLLRVVRISGNDGDVISVLYDRPHYVPVIRQSFQTIEIEIRLNSGNLVPFERGKNIIPINLVLEFHICISFQRGYGLGGVFRRLFRAALPFLVRDGKVVGKEALVTGTKVINDVLSGKDLETAAKSRSKEAGKSLARKAINRVQSMIAKNKAFILKGSPECVKSELELFHLPATQTAIEDGHWVEFHPLSNVFDGGPVEFHISGSGEEYVDLSQTQLYVKAKIVKADGKPLEKDEKIGPVNLFMHSLFSQMDISLNDRLVSNSSNTYSYRSYFETLLNHGFDCKTSQLTSEMFYKDNNDGLKLRSKFFELSATVDMIGGLHGDLFHQERLLLNLVDVKIKLIRRHAKALENDTAKYPLNRVLCKAYSVPQGSMSFVQDNIFVGQMPKRIIVGCVDNDAFHGTFEKSPFEFKHYHMNFIGIYVDGQPKPHAPLELNFDKNNYIKGYHSLFSGTEKSGHHQGLFISREDYIKGNTLFAFNLSPDLCNGDHLNLIKQSNLRLEIKFSQSLSQTISVIVFAEFDNVIEINKTRNILVDFGN</sequence>
<name>A0AAV4U0C7_9ARAC</name>
<dbReference type="PANTHER" id="PTHR23409:SF21">
    <property type="entry name" value="CAPSID PROTEIN"/>
    <property type="match status" value="1"/>
</dbReference>
<evidence type="ECO:0000313" key="1">
    <source>
        <dbReference type="EMBL" id="GIY51228.1"/>
    </source>
</evidence>
<dbReference type="EMBL" id="BPLQ01010509">
    <property type="protein sequence ID" value="GIY51228.1"/>
    <property type="molecule type" value="Genomic_DNA"/>
</dbReference>
<dbReference type="GO" id="GO:0009263">
    <property type="term" value="P:deoxyribonucleotide biosynthetic process"/>
    <property type="evidence" value="ECO:0007669"/>
    <property type="project" value="InterPro"/>
</dbReference>
<dbReference type="InterPro" id="IPR000358">
    <property type="entry name" value="RNR_small_fam"/>
</dbReference>
<dbReference type="GO" id="GO:0005829">
    <property type="term" value="C:cytosol"/>
    <property type="evidence" value="ECO:0007669"/>
    <property type="project" value="TreeGrafter"/>
</dbReference>
<dbReference type="GO" id="GO:0004748">
    <property type="term" value="F:ribonucleoside-diphosphate reductase activity, thioredoxin disulfide as acceptor"/>
    <property type="evidence" value="ECO:0007669"/>
    <property type="project" value="TreeGrafter"/>
</dbReference>
<dbReference type="AlphaFoldDB" id="A0AAV4U0C7"/>
<proteinExistence type="predicted"/>
<reference evidence="1 2" key="1">
    <citation type="submission" date="2021-06" db="EMBL/GenBank/DDBJ databases">
        <title>Caerostris darwini draft genome.</title>
        <authorList>
            <person name="Kono N."/>
            <person name="Arakawa K."/>
        </authorList>
    </citation>
    <scope>NUCLEOTIDE SEQUENCE [LARGE SCALE GENOMIC DNA]</scope>
</reference>
<dbReference type="PANTHER" id="PTHR23409">
    <property type="entry name" value="RIBONUCLEOSIDE-DIPHOSPHATE REDUCTASE SMALL CHAIN"/>
    <property type="match status" value="1"/>
</dbReference>
<protein>
    <submittedName>
        <fullName evidence="1">Uncharacterized protein F54H12.2</fullName>
    </submittedName>
</protein>
<accession>A0AAV4U0C7</accession>
<keyword evidence="2" id="KW-1185">Reference proteome</keyword>
<gene>
    <name evidence="1" type="primary">F54H12.2_90</name>
    <name evidence="1" type="ORF">CDAR_592211</name>
</gene>
<organism evidence="1 2">
    <name type="scientific">Caerostris darwini</name>
    <dbReference type="NCBI Taxonomy" id="1538125"/>
    <lineage>
        <taxon>Eukaryota</taxon>
        <taxon>Metazoa</taxon>
        <taxon>Ecdysozoa</taxon>
        <taxon>Arthropoda</taxon>
        <taxon>Chelicerata</taxon>
        <taxon>Arachnida</taxon>
        <taxon>Araneae</taxon>
        <taxon>Araneomorphae</taxon>
        <taxon>Entelegynae</taxon>
        <taxon>Araneoidea</taxon>
        <taxon>Araneidae</taxon>
        <taxon>Caerostris</taxon>
    </lineage>
</organism>
<dbReference type="Proteomes" id="UP001054837">
    <property type="component" value="Unassembled WGS sequence"/>
</dbReference>